<dbReference type="Pfam" id="PF25587">
    <property type="entry name" value="Rv2743c"/>
    <property type="match status" value="1"/>
</dbReference>
<dbReference type="EMBL" id="JADBEB010000001">
    <property type="protein sequence ID" value="MBE1487955.1"/>
    <property type="molecule type" value="Genomic_DNA"/>
</dbReference>
<evidence type="ECO:0000256" key="1">
    <source>
        <dbReference type="SAM" id="Phobius"/>
    </source>
</evidence>
<protein>
    <submittedName>
        <fullName evidence="2">Uncharacterized protein</fullName>
    </submittedName>
</protein>
<dbReference type="RefSeq" id="WP_192767714.1">
    <property type="nucleotide sequence ID" value="NZ_JADBEB010000001.1"/>
</dbReference>
<evidence type="ECO:0000313" key="2">
    <source>
        <dbReference type="EMBL" id="MBE1487955.1"/>
    </source>
</evidence>
<accession>A0A927M6V3</accession>
<evidence type="ECO:0000313" key="3">
    <source>
        <dbReference type="Proteomes" id="UP000649753"/>
    </source>
</evidence>
<organism evidence="2 3">
    <name type="scientific">Plantactinospora soyae</name>
    <dbReference type="NCBI Taxonomy" id="1544732"/>
    <lineage>
        <taxon>Bacteria</taxon>
        <taxon>Bacillati</taxon>
        <taxon>Actinomycetota</taxon>
        <taxon>Actinomycetes</taxon>
        <taxon>Micromonosporales</taxon>
        <taxon>Micromonosporaceae</taxon>
        <taxon>Plantactinospora</taxon>
    </lineage>
</organism>
<dbReference type="Proteomes" id="UP000649753">
    <property type="component" value="Unassembled WGS sequence"/>
</dbReference>
<gene>
    <name evidence="2" type="ORF">H4W31_003593</name>
</gene>
<dbReference type="InterPro" id="IPR057952">
    <property type="entry name" value="Rv2743c-like"/>
</dbReference>
<dbReference type="AlphaFoldDB" id="A0A927M6V3"/>
<reference evidence="2" key="1">
    <citation type="submission" date="2020-10" db="EMBL/GenBank/DDBJ databases">
        <title>Sequencing the genomes of 1000 actinobacteria strains.</title>
        <authorList>
            <person name="Klenk H.-P."/>
        </authorList>
    </citation>
    <scope>NUCLEOTIDE SEQUENCE</scope>
    <source>
        <strain evidence="2">DSM 46832</strain>
    </source>
</reference>
<sequence length="259" mass="27319">MADQRARHLRRLRGLRRSVRRWSVLAGGLGGASAILTPYQGLGLPDAAWTAAAGGSIMLAIWRWSDLRGLAAEPVPPPPEPVTADQARARLVAVVERMPAGRQALAEVRRQRARIAMRGSSAAEPWTRLDRAAATMAGLTGRLTGPAGTAALEAAVAERSLRDLADRVASVDRARRLAPEDARVELDTAHRTLLAELDGGVSAYERMVAAAAGYVAEDGWDGDGNGAVSRLTEATDLLRGVAAGLAELRATRGMPRTGA</sequence>
<keyword evidence="1" id="KW-1133">Transmembrane helix</keyword>
<keyword evidence="1" id="KW-0812">Transmembrane</keyword>
<keyword evidence="1" id="KW-0472">Membrane</keyword>
<keyword evidence="3" id="KW-1185">Reference proteome</keyword>
<comment type="caution">
    <text evidence="2">The sequence shown here is derived from an EMBL/GenBank/DDBJ whole genome shotgun (WGS) entry which is preliminary data.</text>
</comment>
<proteinExistence type="predicted"/>
<name>A0A927M6V3_9ACTN</name>
<dbReference type="NCBIfam" id="NF047839">
    <property type="entry name" value="PspM_Rv2743c"/>
    <property type="match status" value="1"/>
</dbReference>
<feature type="transmembrane region" description="Helical" evidence="1">
    <location>
        <begin position="21"/>
        <end position="41"/>
    </location>
</feature>